<accession>A0A6J5NXE4</accession>
<proteinExistence type="predicted"/>
<reference evidence="1" key="1">
    <citation type="submission" date="2020-04" db="EMBL/GenBank/DDBJ databases">
        <authorList>
            <person name="Chiriac C."/>
            <person name="Salcher M."/>
            <person name="Ghai R."/>
            <person name="Kavagutti S V."/>
        </authorList>
    </citation>
    <scope>NUCLEOTIDE SEQUENCE</scope>
</reference>
<gene>
    <name evidence="1" type="ORF">UFOVP813_24</name>
</gene>
<protein>
    <submittedName>
        <fullName evidence="1">Uncharacterized protein</fullName>
    </submittedName>
</protein>
<organism evidence="1">
    <name type="scientific">uncultured Caudovirales phage</name>
    <dbReference type="NCBI Taxonomy" id="2100421"/>
    <lineage>
        <taxon>Viruses</taxon>
        <taxon>Duplodnaviria</taxon>
        <taxon>Heunggongvirae</taxon>
        <taxon>Uroviricota</taxon>
        <taxon>Caudoviricetes</taxon>
        <taxon>Peduoviridae</taxon>
        <taxon>Maltschvirus</taxon>
        <taxon>Maltschvirus maltsch</taxon>
    </lineage>
</organism>
<name>A0A6J5NXE4_9CAUD</name>
<evidence type="ECO:0000313" key="1">
    <source>
        <dbReference type="EMBL" id="CAB4163472.1"/>
    </source>
</evidence>
<sequence>MPVILAAASLIVSAVGVGLAYTSSQAAAKQQQSAAMANYNAQTIAARQAGEAQSMQARISAQIASNEKATMDRNAITLEQQASVNTQVGNENARRTREDFARMVAAQRAAIGKSGVVDTSGSPMQLLAASAEGEQIAVSDARFQTEGQRRGLFREADNQRAQGVAAEMNVFDAQARGGAAKLSAQNQLGQAQLDLYSSTAAAKGMARQGFANAISGIGNIAQNAYQMNWQTPRTARA</sequence>
<dbReference type="EMBL" id="LR796743">
    <property type="protein sequence ID" value="CAB4163472.1"/>
    <property type="molecule type" value="Genomic_DNA"/>
</dbReference>